<keyword evidence="11" id="KW-1185">Reference proteome</keyword>
<comment type="subcellular location">
    <subcellularLocation>
        <location evidence="1">Membrane</location>
        <topology evidence="1">Multi-pass membrane protein</topology>
    </subcellularLocation>
</comment>
<dbReference type="AlphaFoldDB" id="A0A139AVC9"/>
<evidence type="ECO:0000256" key="1">
    <source>
        <dbReference type="ARBA" id="ARBA00004141"/>
    </source>
</evidence>
<evidence type="ECO:0000313" key="10">
    <source>
        <dbReference type="EMBL" id="KXS20691.1"/>
    </source>
</evidence>
<dbReference type="Proteomes" id="UP000070544">
    <property type="component" value="Unassembled WGS sequence"/>
</dbReference>
<dbReference type="GO" id="GO:0005221">
    <property type="term" value="F:intracellularly cyclic nucleotide-activated monoatomic cation channel activity"/>
    <property type="evidence" value="ECO:0007669"/>
    <property type="project" value="InterPro"/>
</dbReference>
<evidence type="ECO:0000256" key="2">
    <source>
        <dbReference type="ARBA" id="ARBA00022448"/>
    </source>
</evidence>
<keyword evidence="6" id="KW-0472">Membrane</keyword>
<dbReference type="OMA" id="GTEICMF"/>
<keyword evidence="4" id="KW-1133">Transmembrane helix</keyword>
<evidence type="ECO:0000313" key="11">
    <source>
        <dbReference type="Proteomes" id="UP000070544"/>
    </source>
</evidence>
<gene>
    <name evidence="10" type="ORF">M427DRAFT_93955</name>
</gene>
<dbReference type="SUPFAM" id="SSF51206">
    <property type="entry name" value="cAMP-binding domain-like"/>
    <property type="match status" value="2"/>
</dbReference>
<keyword evidence="7" id="KW-1071">Ligand-gated ion channel</keyword>
<evidence type="ECO:0000256" key="3">
    <source>
        <dbReference type="ARBA" id="ARBA00022692"/>
    </source>
</evidence>
<dbReference type="InterPro" id="IPR018488">
    <property type="entry name" value="cNMP-bd_CS"/>
</dbReference>
<feature type="domain" description="Cyclic nucleotide-binding" evidence="9">
    <location>
        <begin position="180"/>
        <end position="214"/>
    </location>
</feature>
<dbReference type="InterPro" id="IPR018490">
    <property type="entry name" value="cNMP-bd_dom_sf"/>
</dbReference>
<dbReference type="PROSITE" id="PS00888">
    <property type="entry name" value="CNMP_BINDING_1"/>
    <property type="match status" value="1"/>
</dbReference>
<name>A0A139AVC9_GONPJ</name>
<dbReference type="PROSITE" id="PS00889">
    <property type="entry name" value="CNMP_BINDING_2"/>
    <property type="match status" value="1"/>
</dbReference>
<evidence type="ECO:0000259" key="9">
    <source>
        <dbReference type="PROSITE" id="PS50042"/>
    </source>
</evidence>
<evidence type="ECO:0000256" key="5">
    <source>
        <dbReference type="ARBA" id="ARBA00023065"/>
    </source>
</evidence>
<dbReference type="EMBL" id="KQ965734">
    <property type="protein sequence ID" value="KXS20691.1"/>
    <property type="molecule type" value="Genomic_DNA"/>
</dbReference>
<dbReference type="Pfam" id="PF00027">
    <property type="entry name" value="cNMP_binding"/>
    <property type="match status" value="1"/>
</dbReference>
<dbReference type="Gene3D" id="2.60.120.10">
    <property type="entry name" value="Jelly Rolls"/>
    <property type="match status" value="2"/>
</dbReference>
<proteinExistence type="predicted"/>
<evidence type="ECO:0000256" key="6">
    <source>
        <dbReference type="ARBA" id="ARBA00023136"/>
    </source>
</evidence>
<feature type="non-terminal residue" evidence="10">
    <location>
        <position position="214"/>
    </location>
</feature>
<keyword evidence="2" id="KW-0813">Transport</keyword>
<dbReference type="SMART" id="SM00100">
    <property type="entry name" value="cNMP"/>
    <property type="match status" value="1"/>
</dbReference>
<reference evidence="10 11" key="1">
    <citation type="journal article" date="2015" name="Genome Biol. Evol.">
        <title>Phylogenomic analyses indicate that early fungi evolved digesting cell walls of algal ancestors of land plants.</title>
        <authorList>
            <person name="Chang Y."/>
            <person name="Wang S."/>
            <person name="Sekimoto S."/>
            <person name="Aerts A.L."/>
            <person name="Choi C."/>
            <person name="Clum A."/>
            <person name="LaButti K.M."/>
            <person name="Lindquist E.A."/>
            <person name="Yee Ngan C."/>
            <person name="Ohm R.A."/>
            <person name="Salamov A.A."/>
            <person name="Grigoriev I.V."/>
            <person name="Spatafora J.W."/>
            <person name="Berbee M.L."/>
        </authorList>
    </citation>
    <scope>NUCLEOTIDE SEQUENCE [LARGE SCALE GENOMIC DNA]</scope>
    <source>
        <strain evidence="10 11">JEL478</strain>
    </source>
</reference>
<sequence>MQESTAVATEVDVVREKLKSVDLFRNSGVDVGVLHEIALRMKIVVVKPGEPVVRKGDRGKSMFFVVEGLAEVVSEDGFKTYAQMRGGSFFGEVALFYDVARTATVLVREECTLLELHKEELMHVLSKYPLVEEAVRQVTDENYQLYLVREQREKNARTRTAEPEAYGLEASAANLKNITLFSRCSESFLRQLALGTEICMFDPGDIVISKGDPA</sequence>
<accession>A0A139AVC9</accession>
<protein>
    <submittedName>
        <fullName evidence="10">Camp-binding domain-like protein</fullName>
    </submittedName>
</protein>
<dbReference type="GO" id="GO:0044877">
    <property type="term" value="F:protein-containing complex binding"/>
    <property type="evidence" value="ECO:0007669"/>
    <property type="project" value="TreeGrafter"/>
</dbReference>
<dbReference type="PROSITE" id="PS50042">
    <property type="entry name" value="CNMP_BINDING_3"/>
    <property type="match status" value="2"/>
</dbReference>
<dbReference type="OrthoDB" id="421226at2759"/>
<dbReference type="PANTHER" id="PTHR45638">
    <property type="entry name" value="CYCLIC NUCLEOTIDE-GATED CATION CHANNEL SUBUNIT A"/>
    <property type="match status" value="1"/>
</dbReference>
<dbReference type="InterPro" id="IPR050866">
    <property type="entry name" value="CNG_cation_channel"/>
</dbReference>
<keyword evidence="5" id="KW-0406">Ion transport</keyword>
<dbReference type="STRING" id="1344416.A0A139AVC9"/>
<feature type="domain" description="Cyclic nucleotide-binding" evidence="9">
    <location>
        <begin position="25"/>
        <end position="125"/>
    </location>
</feature>
<evidence type="ECO:0000256" key="4">
    <source>
        <dbReference type="ARBA" id="ARBA00022989"/>
    </source>
</evidence>
<dbReference type="CDD" id="cd00038">
    <property type="entry name" value="CAP_ED"/>
    <property type="match status" value="1"/>
</dbReference>
<evidence type="ECO:0000256" key="7">
    <source>
        <dbReference type="ARBA" id="ARBA00023286"/>
    </source>
</evidence>
<dbReference type="InterPro" id="IPR014710">
    <property type="entry name" value="RmlC-like_jellyroll"/>
</dbReference>
<evidence type="ECO:0000256" key="8">
    <source>
        <dbReference type="ARBA" id="ARBA00023303"/>
    </source>
</evidence>
<dbReference type="InterPro" id="IPR000595">
    <property type="entry name" value="cNMP-bd_dom"/>
</dbReference>
<keyword evidence="8" id="KW-0407">Ion channel</keyword>
<organism evidence="10 11">
    <name type="scientific">Gonapodya prolifera (strain JEL478)</name>
    <name type="common">Monoblepharis prolifera</name>
    <dbReference type="NCBI Taxonomy" id="1344416"/>
    <lineage>
        <taxon>Eukaryota</taxon>
        <taxon>Fungi</taxon>
        <taxon>Fungi incertae sedis</taxon>
        <taxon>Chytridiomycota</taxon>
        <taxon>Chytridiomycota incertae sedis</taxon>
        <taxon>Monoblepharidomycetes</taxon>
        <taxon>Monoblepharidales</taxon>
        <taxon>Gonapodyaceae</taxon>
        <taxon>Gonapodya</taxon>
    </lineage>
</organism>
<keyword evidence="3" id="KW-0812">Transmembrane</keyword>
<dbReference type="GO" id="GO:0016020">
    <property type="term" value="C:membrane"/>
    <property type="evidence" value="ECO:0007669"/>
    <property type="project" value="UniProtKB-SubCell"/>
</dbReference>
<dbReference type="PANTHER" id="PTHR45638:SF11">
    <property type="entry name" value="CYCLIC NUCLEOTIDE-GATED CATION CHANNEL SUBUNIT A"/>
    <property type="match status" value="1"/>
</dbReference>